<name>A0A1H3DRU1_9RHOB</name>
<evidence type="ECO:0000313" key="2">
    <source>
        <dbReference type="Proteomes" id="UP000183400"/>
    </source>
</evidence>
<protein>
    <recommendedName>
        <fullName evidence="3">Lipoprotein</fullName>
    </recommendedName>
</protein>
<dbReference type="EMBL" id="FNNP01000009">
    <property type="protein sequence ID" value="SDX68828.1"/>
    <property type="molecule type" value="Genomic_DNA"/>
</dbReference>
<dbReference type="STRING" id="985054.SAMN05444358_10948"/>
<reference evidence="2" key="1">
    <citation type="submission" date="2016-10" db="EMBL/GenBank/DDBJ databases">
        <authorList>
            <person name="Varghese N."/>
            <person name="Submissions S."/>
        </authorList>
    </citation>
    <scope>NUCLEOTIDE SEQUENCE [LARGE SCALE GENOMIC DNA]</scope>
    <source>
        <strain evidence="2">DSM 27839</strain>
    </source>
</reference>
<accession>A0A1H3DRU1</accession>
<gene>
    <name evidence="1" type="ORF">SAMN05444358_10948</name>
</gene>
<proteinExistence type="predicted"/>
<dbReference type="Proteomes" id="UP000183400">
    <property type="component" value="Unassembled WGS sequence"/>
</dbReference>
<organism evidence="1 2">
    <name type="scientific">Ruegeria halocynthiae</name>
    <dbReference type="NCBI Taxonomy" id="985054"/>
    <lineage>
        <taxon>Bacteria</taxon>
        <taxon>Pseudomonadati</taxon>
        <taxon>Pseudomonadota</taxon>
        <taxon>Alphaproteobacteria</taxon>
        <taxon>Rhodobacterales</taxon>
        <taxon>Roseobacteraceae</taxon>
        <taxon>Ruegeria</taxon>
    </lineage>
</organism>
<evidence type="ECO:0000313" key="1">
    <source>
        <dbReference type="EMBL" id="SDX68828.1"/>
    </source>
</evidence>
<keyword evidence="2" id="KW-1185">Reference proteome</keyword>
<dbReference type="AlphaFoldDB" id="A0A1H3DRU1"/>
<evidence type="ECO:0008006" key="3">
    <source>
        <dbReference type="Google" id="ProtNLM"/>
    </source>
</evidence>
<sequence length="107" mass="12044">MIRNALLIFLSMTLASCGVDFPAKRDWFERQSQIGTSVIEFREKMAKRGIDQMDGEALRYRAGIEASESQECYQMPPAYLGGFYLGCISIDDAGVISNSTFSSYAYW</sequence>
<dbReference type="PROSITE" id="PS51257">
    <property type="entry name" value="PROKAR_LIPOPROTEIN"/>
    <property type="match status" value="1"/>
</dbReference>